<keyword evidence="2" id="KW-0539">Nucleus</keyword>
<feature type="compositionally biased region" description="Basic and acidic residues" evidence="4">
    <location>
        <begin position="921"/>
        <end position="930"/>
    </location>
</feature>
<reference evidence="6" key="1">
    <citation type="submission" date="2022-07" db="EMBL/GenBank/DDBJ databases">
        <title>Genome analysis of Parmales, a sister group of diatoms, reveals the evolutionary specialization of diatoms from phago-mixotrophs to photoautotrophs.</title>
        <authorList>
            <person name="Ban H."/>
            <person name="Sato S."/>
            <person name="Yoshikawa S."/>
            <person name="Kazumasa Y."/>
            <person name="Nakamura Y."/>
            <person name="Ichinomiya M."/>
            <person name="Saitoh K."/>
            <person name="Sato N."/>
            <person name="Blanc-Mathieu R."/>
            <person name="Endo H."/>
            <person name="Kuwata A."/>
            <person name="Ogata H."/>
        </authorList>
    </citation>
    <scope>NUCLEOTIDE SEQUENCE</scope>
</reference>
<feature type="compositionally biased region" description="Polar residues" evidence="4">
    <location>
        <begin position="284"/>
        <end position="295"/>
    </location>
</feature>
<dbReference type="GO" id="GO:0003677">
    <property type="term" value="F:DNA binding"/>
    <property type="evidence" value="ECO:0007669"/>
    <property type="project" value="TreeGrafter"/>
</dbReference>
<keyword evidence="3" id="KW-0131">Cell cycle</keyword>
<dbReference type="AlphaFoldDB" id="A0A9W7A920"/>
<dbReference type="GO" id="GO:0031298">
    <property type="term" value="C:replication fork protection complex"/>
    <property type="evidence" value="ECO:0007669"/>
    <property type="project" value="TreeGrafter"/>
</dbReference>
<dbReference type="GO" id="GO:0000076">
    <property type="term" value="P:DNA replication checkpoint signaling"/>
    <property type="evidence" value="ECO:0007669"/>
    <property type="project" value="TreeGrafter"/>
</dbReference>
<dbReference type="InterPro" id="IPR006906">
    <property type="entry name" value="Timeless_N"/>
</dbReference>
<evidence type="ECO:0000313" key="7">
    <source>
        <dbReference type="Proteomes" id="UP001165082"/>
    </source>
</evidence>
<evidence type="ECO:0000256" key="3">
    <source>
        <dbReference type="ARBA" id="ARBA00023306"/>
    </source>
</evidence>
<dbReference type="PANTHER" id="PTHR22940">
    <property type="entry name" value="TIMEOUT/TIMELESS-2"/>
    <property type="match status" value="1"/>
</dbReference>
<feature type="compositionally biased region" description="Basic residues" evidence="4">
    <location>
        <begin position="845"/>
        <end position="855"/>
    </location>
</feature>
<dbReference type="Proteomes" id="UP001165082">
    <property type="component" value="Unassembled WGS sequence"/>
</dbReference>
<feature type="compositionally biased region" description="Gly residues" evidence="4">
    <location>
        <begin position="997"/>
        <end position="1008"/>
    </location>
</feature>
<evidence type="ECO:0000259" key="5">
    <source>
        <dbReference type="Pfam" id="PF04821"/>
    </source>
</evidence>
<feature type="compositionally biased region" description="Acidic residues" evidence="4">
    <location>
        <begin position="798"/>
        <end position="811"/>
    </location>
</feature>
<feature type="region of interest" description="Disordered" evidence="4">
    <location>
        <begin position="284"/>
        <end position="303"/>
    </location>
</feature>
<proteinExistence type="predicted"/>
<gene>
    <name evidence="6" type="ORF">TrRE_jg4833</name>
</gene>
<accession>A0A9W7A920</accession>
<feature type="compositionally biased region" description="Basic and acidic residues" evidence="4">
    <location>
        <begin position="782"/>
        <end position="797"/>
    </location>
</feature>
<dbReference type="PANTHER" id="PTHR22940:SF4">
    <property type="entry name" value="PROTEIN TIMELESS HOMOLOG"/>
    <property type="match status" value="1"/>
</dbReference>
<feature type="domain" description="Timeless N-terminal" evidence="5">
    <location>
        <begin position="51"/>
        <end position="337"/>
    </location>
</feature>
<evidence type="ECO:0000256" key="1">
    <source>
        <dbReference type="ARBA" id="ARBA00004123"/>
    </source>
</evidence>
<dbReference type="OrthoDB" id="310853at2759"/>
<evidence type="ECO:0000313" key="6">
    <source>
        <dbReference type="EMBL" id="GMH67769.1"/>
    </source>
</evidence>
<organism evidence="6 7">
    <name type="scientific">Triparma retinervis</name>
    <dbReference type="NCBI Taxonomy" id="2557542"/>
    <lineage>
        <taxon>Eukaryota</taxon>
        <taxon>Sar</taxon>
        <taxon>Stramenopiles</taxon>
        <taxon>Ochrophyta</taxon>
        <taxon>Bolidophyceae</taxon>
        <taxon>Parmales</taxon>
        <taxon>Triparmaceae</taxon>
        <taxon>Triparma</taxon>
    </lineage>
</organism>
<protein>
    <recommendedName>
        <fullName evidence="5">Timeless N-terminal domain-containing protein</fullName>
    </recommendedName>
</protein>
<evidence type="ECO:0000256" key="4">
    <source>
        <dbReference type="SAM" id="MobiDB-lite"/>
    </source>
</evidence>
<evidence type="ECO:0000256" key="2">
    <source>
        <dbReference type="ARBA" id="ARBA00023242"/>
    </source>
</evidence>
<dbReference type="Pfam" id="PF04821">
    <property type="entry name" value="TIMELESS"/>
    <property type="match status" value="1"/>
</dbReference>
<dbReference type="EMBL" id="BRXZ01001303">
    <property type="protein sequence ID" value="GMH67769.1"/>
    <property type="molecule type" value="Genomic_DNA"/>
</dbReference>
<dbReference type="InterPro" id="IPR044998">
    <property type="entry name" value="Timeless"/>
</dbReference>
<comment type="subcellular location">
    <subcellularLocation>
        <location evidence="1">Nucleus</location>
    </subcellularLocation>
</comment>
<sequence length="1018" mass="114046">MATVLQRPTSQFSNPGRIESNMMNELLLVVSVLGSHVSEEDEEGGVSERFVPVADCLNWLQDLQRALRSDKDDLRPIANQLGTWKVVEEKLIPIALVKRDDPDTILTLAKLFVILTKPMTKPAKQAALINIDVKSKKFSEETIQDQVSLKENALLQSMYLMEYKRLFLKEGLLEVFVDLMQGPLSKTEQRRDDRDNSTIELVLHLFRNLLCAEPVVKNSASLVNEDIRIHHQLIAVFQKELVFDIIVFLGEGIAHKKNERWNLLIMEILHFLVRNQDPSMTAKSATMVSGGASNRGNEENKKSGVFGLGAARKREKAKFSSVANIGARHSRFGGTLKLKDTSKILTASSSSNKASAARRKNKQTAAFTADATGFKFSYLGTSLTPIAIESFKALNSFSRSFVEKCYGPVMKSLKDEFRRDSNRLEANDKVVFFKIVWFFSVWQRTHLELEGGGTSSSTGHPGTAGVGQLLFTLDLFSFNLVTNACETYIAEKKPTALTQAVALYKEMVKLLSIMNSSPDESQSIMSLGLQNQLYFANEPKDKVFKLLSAWKSGTQSKQYLCDLVELVHETVKLQDLSRRKWKKEVEAISNKGRKEKSVTDEYKENCASFDLDKYIGRAVSSGAMKAYTHLFREYPSNGVETNHHIVSFFTRLCKHKMEVVKTIFDEGDDKAGMAAAKEEAVTLEPLLFNMELMIIYDRILHDKACMVGSDFQELIKFVTTIVRHFATAAKRNPLLCVEGLFHVGVKYRKHCEMVTNCYLDEKTLSGGREEQGAGPAIDEEDKEKQGESDWIVGKKDEGDSEAEWSEDEDDIAVQGKGARGGEESDEDLGMVGSDSSEDEGEKNKRAEKKRAKKEAKRLAKEERKRKKHFSKEEDAIIKSAFFVHTTEDNAIEAIIQEEIMKQGEKDTRKVMQRARTLGLVGEKEEEKGEKIAPTTAKSQGNEDRWNDNRKFVPKPKPKRKSYGQEEVNGEGTGMKRLKKVRGEGAADDDDDDEILAGGVGESGVGGGARLFDSDDDSE</sequence>
<dbReference type="GO" id="GO:0043111">
    <property type="term" value="P:replication fork arrest"/>
    <property type="evidence" value="ECO:0007669"/>
    <property type="project" value="TreeGrafter"/>
</dbReference>
<keyword evidence="7" id="KW-1185">Reference proteome</keyword>
<comment type="caution">
    <text evidence="6">The sequence shown here is derived from an EMBL/GenBank/DDBJ whole genome shotgun (WGS) entry which is preliminary data.</text>
</comment>
<dbReference type="GO" id="GO:0006281">
    <property type="term" value="P:DNA repair"/>
    <property type="evidence" value="ECO:0007669"/>
    <property type="project" value="TreeGrafter"/>
</dbReference>
<feature type="region of interest" description="Disordered" evidence="4">
    <location>
        <begin position="765"/>
        <end position="871"/>
    </location>
</feature>
<name>A0A9W7A920_9STRA</name>
<feature type="region of interest" description="Disordered" evidence="4">
    <location>
        <begin position="920"/>
        <end position="1018"/>
    </location>
</feature>
<feature type="compositionally biased region" description="Basic residues" evidence="4">
    <location>
        <begin position="951"/>
        <end position="961"/>
    </location>
</feature>
<feature type="compositionally biased region" description="Basic and acidic residues" evidence="4">
    <location>
        <begin position="940"/>
        <end position="950"/>
    </location>
</feature>
<feature type="compositionally biased region" description="Acidic residues" evidence="4">
    <location>
        <begin position="985"/>
        <end position="994"/>
    </location>
</feature>